<dbReference type="GO" id="GO:0004729">
    <property type="term" value="F:oxygen-dependent protoporphyrinogen oxidase activity"/>
    <property type="evidence" value="ECO:0007669"/>
    <property type="project" value="UniProtKB-EC"/>
</dbReference>
<keyword evidence="1" id="KW-0489">Methyltransferase</keyword>
<dbReference type="EC" id="1.3.3.4" evidence="3"/>
<dbReference type="AlphaFoldDB" id="A0A921NUB0"/>
<dbReference type="InterPro" id="IPR029063">
    <property type="entry name" value="SAM-dependent_MTases_sf"/>
</dbReference>
<dbReference type="EMBL" id="APKE01000026">
    <property type="protein sequence ID" value="KAF0675356.1"/>
    <property type="molecule type" value="Genomic_DNA"/>
</dbReference>
<dbReference type="SUPFAM" id="SSF53335">
    <property type="entry name" value="S-adenosyl-L-methionine-dependent methyltransferases"/>
    <property type="match status" value="1"/>
</dbReference>
<evidence type="ECO:0000313" key="4">
    <source>
        <dbReference type="Proteomes" id="UP000698242"/>
    </source>
</evidence>
<evidence type="ECO:0000256" key="1">
    <source>
        <dbReference type="ARBA" id="ARBA00022603"/>
    </source>
</evidence>
<sequence>MSAPANRGESFAATTPLAGILLRQIAATGPMRIADYMQACLLHPEWGYYTTRDPLGAEGDFITAPEISQMFGELVGLSLAQGWIDLGRPDRIALAELGPGRGTLMADALRAAAAAVPGFADAVTLHLVEVSPRLRAAQAQRLSAYDPQWHADIAGLPDLPLLLVANEFFDALPIRQFLRDGDGWRERMVMARGEALAFGLGPVAKLDALAHRLGDTAQGDMVETCVQGTGIAAAIGGHIAAHGGAALIVDYGSTLPRGDTFQAVQAHCRVHPLAAPGEADLTAHVDFGALARAGGLHASAPTPQGLWLERLGITERARILARNLEGAALEAHVAAHRRLTHPAQMGHLFQAMSFGSGSQPLPGLDPGTVP</sequence>
<keyword evidence="4" id="KW-1185">Reference proteome</keyword>
<dbReference type="GO" id="GO:0035243">
    <property type="term" value="F:protein-arginine omega-N symmetric methyltransferase activity"/>
    <property type="evidence" value="ECO:0007669"/>
    <property type="project" value="TreeGrafter"/>
</dbReference>
<dbReference type="PANTHER" id="PTHR12049:SF7">
    <property type="entry name" value="PROTEIN ARGININE METHYLTRANSFERASE NDUFAF7, MITOCHONDRIAL"/>
    <property type="match status" value="1"/>
</dbReference>
<accession>A0A921NUB0</accession>
<proteinExistence type="predicted"/>
<dbReference type="PANTHER" id="PTHR12049">
    <property type="entry name" value="PROTEIN ARGININE METHYLTRANSFERASE NDUFAF7, MITOCHONDRIAL"/>
    <property type="match status" value="1"/>
</dbReference>
<protein>
    <submittedName>
        <fullName evidence="3">Protoporphyrinogen oxidase</fullName>
        <ecNumber evidence="3">1.3.3.4</ecNumber>
    </submittedName>
</protein>
<keyword evidence="3" id="KW-0560">Oxidoreductase</keyword>
<comment type="caution">
    <text evidence="3">The sequence shown here is derived from an EMBL/GenBank/DDBJ whole genome shotgun (WGS) entry which is preliminary data.</text>
</comment>
<name>A0A921NUB0_9RHOB</name>
<keyword evidence="2" id="KW-0808">Transferase</keyword>
<reference evidence="3" key="1">
    <citation type="submission" date="2013-03" db="EMBL/GenBank/DDBJ databases">
        <title>Genome Sequence of the Profundibacterium mesophilum strain KAUST100406-0324T from Red Sea, a novel genus in the family Rhodobacteraceae.</title>
        <authorList>
            <person name="Essack M."/>
            <person name="Alam I."/>
            <person name="Lafi F."/>
            <person name="Alawi W."/>
            <person name="Kamanu F."/>
            <person name="Al-Suwailem A."/>
            <person name="Lee O.O."/>
            <person name="Xu Y."/>
            <person name="Bajic V."/>
            <person name="Qian P.-Y."/>
            <person name="Archer J."/>
        </authorList>
    </citation>
    <scope>NUCLEOTIDE SEQUENCE</scope>
    <source>
        <strain evidence="3">KAUST100406-0324</strain>
    </source>
</reference>
<evidence type="ECO:0000313" key="3">
    <source>
        <dbReference type="EMBL" id="KAF0675356.1"/>
    </source>
</evidence>
<dbReference type="InterPro" id="IPR038375">
    <property type="entry name" value="NDUFAF7_sf"/>
</dbReference>
<gene>
    <name evidence="3" type="ORF">PMES_02246</name>
</gene>
<dbReference type="InterPro" id="IPR003788">
    <property type="entry name" value="NDUFAF7"/>
</dbReference>
<dbReference type="Pfam" id="PF02636">
    <property type="entry name" value="Methyltransf_28"/>
    <property type="match status" value="1"/>
</dbReference>
<evidence type="ECO:0000256" key="2">
    <source>
        <dbReference type="ARBA" id="ARBA00022679"/>
    </source>
</evidence>
<dbReference type="GO" id="GO:0032259">
    <property type="term" value="P:methylation"/>
    <property type="evidence" value="ECO:0007669"/>
    <property type="project" value="UniProtKB-KW"/>
</dbReference>
<dbReference type="Proteomes" id="UP000698242">
    <property type="component" value="Unassembled WGS sequence"/>
</dbReference>
<dbReference type="Gene3D" id="3.40.50.12710">
    <property type="match status" value="1"/>
</dbReference>
<organism evidence="3 4">
    <name type="scientific">Profundibacterium mesophilum KAUST100406-0324</name>
    <dbReference type="NCBI Taxonomy" id="1037889"/>
    <lineage>
        <taxon>Bacteria</taxon>
        <taxon>Pseudomonadati</taxon>
        <taxon>Pseudomonadota</taxon>
        <taxon>Alphaproteobacteria</taxon>
        <taxon>Rhodobacterales</taxon>
        <taxon>Roseobacteraceae</taxon>
        <taxon>Profundibacterium</taxon>
    </lineage>
</organism>